<evidence type="ECO:0000313" key="7">
    <source>
        <dbReference type="EMBL" id="MBD2198365.1"/>
    </source>
</evidence>
<protein>
    <recommendedName>
        <fullName evidence="4">Uncharacterized AAA domain-containing protein ycf46</fullName>
    </recommendedName>
</protein>
<evidence type="ECO:0000313" key="8">
    <source>
        <dbReference type="Proteomes" id="UP000658514"/>
    </source>
</evidence>
<dbReference type="InterPro" id="IPR003959">
    <property type="entry name" value="ATPase_AAA_core"/>
</dbReference>
<dbReference type="InterPro" id="IPR052381">
    <property type="entry name" value="AAA_domain_protein"/>
</dbReference>
<dbReference type="PANTHER" id="PTHR42960">
    <property type="entry name" value="YCF46 PROTEIN"/>
    <property type="match status" value="1"/>
</dbReference>
<dbReference type="EMBL" id="JACJQH010000040">
    <property type="protein sequence ID" value="MBD2198365.1"/>
    <property type="molecule type" value="Genomic_DNA"/>
</dbReference>
<sequence length="559" mass="62224">MTFNTQEVITSFHAGCATVAINSPTASEINITNQLIVDIALRLGMESYIWDIAKSLQKVEPKMRSGKVTGLPKTPAPNFDTKGHPIEALLKHIEAECANNTSVRKLFILKDIYPFITGINPNPVFVRLAIDTFNAAKRSSHRLVILHDNLRTPKVFQDLIADMHNPNPTQQETEHIFDTRVEALRKSAIAQGAELPIHISPSDKKRLIRALQGMSYEAIEDAVSLCATSLRKVDVGAIEFLSKHKQKKFAAKGIRYAESPDVAVQGLPAVTEWAETMAALLEPEAQEKYNIPFPSGALWVGVGGTGKTLCVKTISQLWGLPSLIMDTGSLMSRELGASEERLREYIQAAEDLAPSILFIDEFDKLMPGGNAVESDSGTSARMFGYFLTWFEEKKSSVFVAATCNRPWGIKDETLRRFTKIFYVDLPNLAARKDIWNVQLNHCKVAIKKPEIERLAAVSADYTGAEIRKIVQQCASYSYAKTRKVNVSVEDLLAEIHRTPAQFKANTRELEELRKWARSGGATWAAPETEAGDRNRDRSVTFHSTSENSHSDIIDFSDFN</sequence>
<accession>A0ABR8AEA2</accession>
<dbReference type="Pfam" id="PF00004">
    <property type="entry name" value="AAA"/>
    <property type="match status" value="1"/>
</dbReference>
<evidence type="ECO:0000256" key="1">
    <source>
        <dbReference type="ARBA" id="ARBA00022741"/>
    </source>
</evidence>
<gene>
    <name evidence="7" type="ORF">H6G24_23135</name>
</gene>
<organism evidence="7 8">
    <name type="scientific">Calothrix parietina FACHB-288</name>
    <dbReference type="NCBI Taxonomy" id="2692896"/>
    <lineage>
        <taxon>Bacteria</taxon>
        <taxon>Bacillati</taxon>
        <taxon>Cyanobacteriota</taxon>
        <taxon>Cyanophyceae</taxon>
        <taxon>Nostocales</taxon>
        <taxon>Calotrichaceae</taxon>
        <taxon>Calothrix</taxon>
    </lineage>
</organism>
<dbReference type="InterPro" id="IPR003593">
    <property type="entry name" value="AAA+_ATPase"/>
</dbReference>
<feature type="region of interest" description="Disordered" evidence="5">
    <location>
        <begin position="523"/>
        <end position="543"/>
    </location>
</feature>
<evidence type="ECO:0000256" key="4">
    <source>
        <dbReference type="ARBA" id="ARBA00040480"/>
    </source>
</evidence>
<name>A0ABR8AEA2_9CYAN</name>
<evidence type="ECO:0000259" key="6">
    <source>
        <dbReference type="SMART" id="SM00382"/>
    </source>
</evidence>
<keyword evidence="8" id="KW-1185">Reference proteome</keyword>
<keyword evidence="2" id="KW-0067">ATP-binding</keyword>
<proteinExistence type="inferred from homology"/>
<reference evidence="7 8" key="1">
    <citation type="journal article" date="2020" name="ISME J.">
        <title>Comparative genomics reveals insights into cyanobacterial evolution and habitat adaptation.</title>
        <authorList>
            <person name="Chen M.Y."/>
            <person name="Teng W.K."/>
            <person name="Zhao L."/>
            <person name="Hu C.X."/>
            <person name="Zhou Y.K."/>
            <person name="Han B.P."/>
            <person name="Song L.R."/>
            <person name="Shu W.S."/>
        </authorList>
    </citation>
    <scope>NUCLEOTIDE SEQUENCE [LARGE SCALE GENOMIC DNA]</scope>
    <source>
        <strain evidence="7 8">FACHB-288</strain>
    </source>
</reference>
<evidence type="ECO:0000256" key="2">
    <source>
        <dbReference type="ARBA" id="ARBA00022840"/>
    </source>
</evidence>
<dbReference type="SUPFAM" id="SSF52540">
    <property type="entry name" value="P-loop containing nucleoside triphosphate hydrolases"/>
    <property type="match status" value="1"/>
</dbReference>
<dbReference type="InterPro" id="IPR027417">
    <property type="entry name" value="P-loop_NTPase"/>
</dbReference>
<dbReference type="Gene3D" id="3.40.50.300">
    <property type="entry name" value="P-loop containing nucleotide triphosphate hydrolases"/>
    <property type="match status" value="1"/>
</dbReference>
<dbReference type="RefSeq" id="WP_190545912.1">
    <property type="nucleotide sequence ID" value="NZ_CAWPNO010000074.1"/>
</dbReference>
<comment type="similarity">
    <text evidence="3">Belongs to the AAA ATPase family. Highly divergent.</text>
</comment>
<dbReference type="PANTHER" id="PTHR42960:SF1">
    <property type="entry name" value="YCF46 PROTEIN"/>
    <property type="match status" value="1"/>
</dbReference>
<comment type="caution">
    <text evidence="7">The sequence shown here is derived from an EMBL/GenBank/DDBJ whole genome shotgun (WGS) entry which is preliminary data.</text>
</comment>
<dbReference type="Gene3D" id="1.10.8.60">
    <property type="match status" value="1"/>
</dbReference>
<evidence type="ECO:0000256" key="5">
    <source>
        <dbReference type="SAM" id="MobiDB-lite"/>
    </source>
</evidence>
<keyword evidence="1" id="KW-0547">Nucleotide-binding</keyword>
<feature type="compositionally biased region" description="Basic and acidic residues" evidence="5">
    <location>
        <begin position="530"/>
        <end position="539"/>
    </location>
</feature>
<dbReference type="Proteomes" id="UP000658514">
    <property type="component" value="Unassembled WGS sequence"/>
</dbReference>
<feature type="domain" description="AAA+ ATPase" evidence="6">
    <location>
        <begin position="293"/>
        <end position="427"/>
    </location>
</feature>
<evidence type="ECO:0000256" key="3">
    <source>
        <dbReference type="ARBA" id="ARBA00038088"/>
    </source>
</evidence>
<dbReference type="SMART" id="SM00382">
    <property type="entry name" value="AAA"/>
    <property type="match status" value="1"/>
</dbReference>